<name>A0A418M8Q2_9BACT</name>
<evidence type="ECO:0000256" key="10">
    <source>
        <dbReference type="HAMAP-Rule" id="MF_00801"/>
    </source>
</evidence>
<dbReference type="GO" id="GO:0005737">
    <property type="term" value="C:cytoplasm"/>
    <property type="evidence" value="ECO:0007669"/>
    <property type="project" value="UniProtKB-SubCell"/>
</dbReference>
<sequence>MARFNNLHSWQLTPAEAVALQQQLRSEIRIEPLTRPVETIAGCDISFNKFEETVYAGIVVLQLDTLDVVAEVGVISSATFPYVPGLLSFREGPALLDAWAKLRIEPDVVMFDGQGIAHPRRIGIASHMGLFIDRPAFGCAKSVLVGKYDEPAPERGSWSPMTHYREVIGAALRTKDKVNPVYVSPGHLIDMETAIDLTLRCNGGYRIPEPTRRAHNLVNALRRGERQPD</sequence>
<gene>
    <name evidence="10" type="primary">nfi</name>
    <name evidence="11" type="ORF">DYU11_15765</name>
</gene>
<dbReference type="AlphaFoldDB" id="A0A418M8Q2"/>
<keyword evidence="7 10" id="KW-0378">Hydrolase</keyword>
<keyword evidence="5 10" id="KW-0255">Endonuclease</keyword>
<dbReference type="FunFam" id="3.30.2170.10:FF:000008">
    <property type="entry name" value="Endonuclease V"/>
    <property type="match status" value="1"/>
</dbReference>
<feature type="binding site" evidence="10">
    <location>
        <position position="44"/>
    </location>
    <ligand>
        <name>Mg(2+)</name>
        <dbReference type="ChEBI" id="CHEBI:18420"/>
    </ligand>
</feature>
<dbReference type="PANTHER" id="PTHR28511">
    <property type="entry name" value="ENDONUCLEASE V"/>
    <property type="match status" value="1"/>
</dbReference>
<keyword evidence="4 10" id="KW-0479">Metal-binding</keyword>
<comment type="caution">
    <text evidence="11">The sequence shown here is derived from an EMBL/GenBank/DDBJ whole genome shotgun (WGS) entry which is preliminary data.</text>
</comment>
<comment type="similarity">
    <text evidence="10">Belongs to the endonuclease V family.</text>
</comment>
<keyword evidence="8 10" id="KW-0460">Magnesium</keyword>
<dbReference type="Gene3D" id="3.30.2170.10">
    <property type="entry name" value="archaeoglobus fulgidus dsm 4304 superfamily"/>
    <property type="match status" value="1"/>
</dbReference>
<dbReference type="Proteomes" id="UP000283523">
    <property type="component" value="Unassembled WGS sequence"/>
</dbReference>
<dbReference type="InterPro" id="IPR007581">
    <property type="entry name" value="Endonuclease-V"/>
</dbReference>
<feature type="site" description="Interaction with target DNA" evidence="10">
    <location>
        <position position="82"/>
    </location>
</feature>
<dbReference type="CDD" id="cd06559">
    <property type="entry name" value="Endonuclease_V"/>
    <property type="match status" value="1"/>
</dbReference>
<evidence type="ECO:0000256" key="2">
    <source>
        <dbReference type="ARBA" id="ARBA00022490"/>
    </source>
</evidence>
<dbReference type="PANTHER" id="PTHR28511:SF1">
    <property type="entry name" value="ENDONUCLEASE V"/>
    <property type="match status" value="1"/>
</dbReference>
<keyword evidence="12" id="KW-1185">Reference proteome</keyword>
<evidence type="ECO:0000256" key="6">
    <source>
        <dbReference type="ARBA" id="ARBA00022763"/>
    </source>
</evidence>
<dbReference type="EC" id="3.1.21.7" evidence="10"/>
<comment type="function">
    <text evidence="10">DNA repair enzyme involved in the repair of deaminated bases. Selectively cleaves double-stranded DNA at the second phosphodiester bond 3' to a deoxyinosine leaving behind the intact lesion on the nicked DNA.</text>
</comment>
<keyword evidence="3 10" id="KW-0540">Nuclease</keyword>
<dbReference type="Pfam" id="PF04493">
    <property type="entry name" value="Endonuclease_5"/>
    <property type="match status" value="1"/>
</dbReference>
<keyword evidence="2 10" id="KW-0963">Cytoplasm</keyword>
<organism evidence="11 12">
    <name type="scientific">Fibrisoma montanum</name>
    <dbReference type="NCBI Taxonomy" id="2305895"/>
    <lineage>
        <taxon>Bacteria</taxon>
        <taxon>Pseudomonadati</taxon>
        <taxon>Bacteroidota</taxon>
        <taxon>Cytophagia</taxon>
        <taxon>Cytophagales</taxon>
        <taxon>Spirosomataceae</taxon>
        <taxon>Fibrisoma</taxon>
    </lineage>
</organism>
<dbReference type="GO" id="GO:0043737">
    <property type="term" value="F:deoxyribonuclease V activity"/>
    <property type="evidence" value="ECO:0007669"/>
    <property type="project" value="UniProtKB-UniRule"/>
</dbReference>
<evidence type="ECO:0000256" key="1">
    <source>
        <dbReference type="ARBA" id="ARBA00004496"/>
    </source>
</evidence>
<dbReference type="RefSeq" id="WP_119668657.1">
    <property type="nucleotide sequence ID" value="NZ_QXED01000004.1"/>
</dbReference>
<feature type="binding site" evidence="10">
    <location>
        <position position="112"/>
    </location>
    <ligand>
        <name>Mg(2+)</name>
        <dbReference type="ChEBI" id="CHEBI:18420"/>
    </ligand>
</feature>
<evidence type="ECO:0000256" key="3">
    <source>
        <dbReference type="ARBA" id="ARBA00022722"/>
    </source>
</evidence>
<evidence type="ECO:0000313" key="12">
    <source>
        <dbReference type="Proteomes" id="UP000283523"/>
    </source>
</evidence>
<dbReference type="GO" id="GO:0000287">
    <property type="term" value="F:magnesium ion binding"/>
    <property type="evidence" value="ECO:0007669"/>
    <property type="project" value="UniProtKB-UniRule"/>
</dbReference>
<dbReference type="EMBL" id="QXED01000004">
    <property type="protein sequence ID" value="RIV22472.1"/>
    <property type="molecule type" value="Genomic_DNA"/>
</dbReference>
<dbReference type="OrthoDB" id="9790916at2"/>
<evidence type="ECO:0000256" key="8">
    <source>
        <dbReference type="ARBA" id="ARBA00022842"/>
    </source>
</evidence>
<comment type="cofactor">
    <cofactor evidence="10">
        <name>Mg(2+)</name>
        <dbReference type="ChEBI" id="CHEBI:18420"/>
    </cofactor>
</comment>
<proteinExistence type="inferred from homology"/>
<dbReference type="GO" id="GO:0016891">
    <property type="term" value="F:RNA endonuclease activity producing 5'-phosphomonoesters, hydrolytic mechanism"/>
    <property type="evidence" value="ECO:0007669"/>
    <property type="project" value="TreeGrafter"/>
</dbReference>
<evidence type="ECO:0000256" key="4">
    <source>
        <dbReference type="ARBA" id="ARBA00022723"/>
    </source>
</evidence>
<evidence type="ECO:0000256" key="7">
    <source>
        <dbReference type="ARBA" id="ARBA00022801"/>
    </source>
</evidence>
<evidence type="ECO:0000256" key="9">
    <source>
        <dbReference type="ARBA" id="ARBA00023204"/>
    </source>
</evidence>
<keyword evidence="6 10" id="KW-0227">DNA damage</keyword>
<evidence type="ECO:0000256" key="5">
    <source>
        <dbReference type="ARBA" id="ARBA00022759"/>
    </source>
</evidence>
<dbReference type="GO" id="GO:0006281">
    <property type="term" value="P:DNA repair"/>
    <property type="evidence" value="ECO:0007669"/>
    <property type="project" value="UniProtKB-UniRule"/>
</dbReference>
<protein>
    <recommendedName>
        <fullName evidence="10">Endonuclease V</fullName>
        <ecNumber evidence="10">3.1.21.7</ecNumber>
    </recommendedName>
    <alternativeName>
        <fullName evidence="10">Deoxyinosine 3'endonuclease</fullName>
    </alternativeName>
    <alternativeName>
        <fullName evidence="10">Deoxyribonuclease V</fullName>
        <shortName evidence="10">DNase V</shortName>
    </alternativeName>
</protein>
<comment type="catalytic activity">
    <reaction evidence="10">
        <text>Endonucleolytic cleavage at apurinic or apyrimidinic sites to products with a 5'-phosphate.</text>
        <dbReference type="EC" id="3.1.21.7"/>
    </reaction>
</comment>
<evidence type="ECO:0000313" key="11">
    <source>
        <dbReference type="EMBL" id="RIV22472.1"/>
    </source>
</evidence>
<keyword evidence="9 10" id="KW-0234">DNA repair</keyword>
<accession>A0A418M8Q2</accession>
<comment type="subcellular location">
    <subcellularLocation>
        <location evidence="1 10">Cytoplasm</location>
    </subcellularLocation>
</comment>
<dbReference type="GO" id="GO:0003727">
    <property type="term" value="F:single-stranded RNA binding"/>
    <property type="evidence" value="ECO:0007669"/>
    <property type="project" value="TreeGrafter"/>
</dbReference>
<dbReference type="NCBIfam" id="NF008629">
    <property type="entry name" value="PRK11617.1"/>
    <property type="match status" value="1"/>
</dbReference>
<reference evidence="11 12" key="1">
    <citation type="submission" date="2018-08" db="EMBL/GenBank/DDBJ databases">
        <title>Fibrisoma montanum sp. nov., isolated from Danxia mountain soil.</title>
        <authorList>
            <person name="Huang Y."/>
        </authorList>
    </citation>
    <scope>NUCLEOTIDE SEQUENCE [LARGE SCALE GENOMIC DNA]</scope>
    <source>
        <strain evidence="11 12">HYT19</strain>
    </source>
</reference>
<dbReference type="HAMAP" id="MF_00801">
    <property type="entry name" value="Endonuclease_5"/>
    <property type="match status" value="1"/>
</dbReference>